<evidence type="ECO:0000256" key="1">
    <source>
        <dbReference type="SAM" id="MobiDB-lite"/>
    </source>
</evidence>
<keyword evidence="3" id="KW-1185">Reference proteome</keyword>
<organism evidence="2 3">
    <name type="scientific">Acer yangbiense</name>
    <dbReference type="NCBI Taxonomy" id="1000413"/>
    <lineage>
        <taxon>Eukaryota</taxon>
        <taxon>Viridiplantae</taxon>
        <taxon>Streptophyta</taxon>
        <taxon>Embryophyta</taxon>
        <taxon>Tracheophyta</taxon>
        <taxon>Spermatophyta</taxon>
        <taxon>Magnoliopsida</taxon>
        <taxon>eudicotyledons</taxon>
        <taxon>Gunneridae</taxon>
        <taxon>Pentapetalae</taxon>
        <taxon>rosids</taxon>
        <taxon>malvids</taxon>
        <taxon>Sapindales</taxon>
        <taxon>Sapindaceae</taxon>
        <taxon>Hippocastanoideae</taxon>
        <taxon>Acereae</taxon>
        <taxon>Acer</taxon>
    </lineage>
</organism>
<dbReference type="OrthoDB" id="695739at2759"/>
<dbReference type="InterPro" id="IPR004320">
    <property type="entry name" value="BPS1_pln"/>
</dbReference>
<protein>
    <recommendedName>
        <fullName evidence="4">DUF241 domain-containing protein</fullName>
    </recommendedName>
</protein>
<gene>
    <name evidence="2" type="ORF">EZV62_021110</name>
</gene>
<dbReference type="EMBL" id="VAHF01000010">
    <property type="protein sequence ID" value="TXG51941.1"/>
    <property type="molecule type" value="Genomic_DNA"/>
</dbReference>
<dbReference type="GO" id="GO:0048367">
    <property type="term" value="P:shoot system development"/>
    <property type="evidence" value="ECO:0007669"/>
    <property type="project" value="InterPro"/>
</dbReference>
<reference evidence="3" key="1">
    <citation type="journal article" date="2019" name="Gigascience">
        <title>De novo genome assembly of the endangered Acer yangbiense, a plant species with extremely small populations endemic to Yunnan Province, China.</title>
        <authorList>
            <person name="Yang J."/>
            <person name="Wariss H.M."/>
            <person name="Tao L."/>
            <person name="Zhang R."/>
            <person name="Yun Q."/>
            <person name="Hollingsworth P."/>
            <person name="Dao Z."/>
            <person name="Luo G."/>
            <person name="Guo H."/>
            <person name="Ma Y."/>
            <person name="Sun W."/>
        </authorList>
    </citation>
    <scope>NUCLEOTIDE SEQUENCE [LARGE SCALE GENOMIC DNA]</scope>
    <source>
        <strain evidence="3">cv. Malutang</strain>
    </source>
</reference>
<comment type="caution">
    <text evidence="2">The sequence shown here is derived from an EMBL/GenBank/DDBJ whole genome shotgun (WGS) entry which is preliminary data.</text>
</comment>
<evidence type="ECO:0000313" key="3">
    <source>
        <dbReference type="Proteomes" id="UP000323000"/>
    </source>
</evidence>
<proteinExistence type="predicted"/>
<evidence type="ECO:0008006" key="4">
    <source>
        <dbReference type="Google" id="ProtNLM"/>
    </source>
</evidence>
<accession>A0A5C7H4R2</accession>
<dbReference type="Pfam" id="PF03087">
    <property type="entry name" value="BPS1"/>
    <property type="match status" value="1"/>
</dbReference>
<dbReference type="PANTHER" id="PTHR33070:SF49">
    <property type="entry name" value="OS06G0725500 PROTEIN"/>
    <property type="match status" value="1"/>
</dbReference>
<feature type="region of interest" description="Disordered" evidence="1">
    <location>
        <begin position="1"/>
        <end position="25"/>
    </location>
</feature>
<dbReference type="PANTHER" id="PTHR33070">
    <property type="entry name" value="OS06G0725500 PROTEIN"/>
    <property type="match status" value="1"/>
</dbReference>
<dbReference type="GO" id="GO:0048364">
    <property type="term" value="P:root development"/>
    <property type="evidence" value="ECO:0007669"/>
    <property type="project" value="InterPro"/>
</dbReference>
<name>A0A5C7H4R2_9ROSI</name>
<sequence length="303" mass="34227">MVGVFRRSLSFPNKHPNRPSKPPISHHIRSISLPCRSHPLISQIKCEVNDLKSWSTKSENRTSTWLCDGLSRLKDVHDSLVDILQLPQTQDSLRNQNEWVEKLLEDFLRFVDVYGIFQTSVLALKEEQFAAQVAIRKKDESKLALYLKARKRIAKEMAKLVSAIRCIGQYPVPRSMLTSIADTELAGVVGDVVEATMLVTTALLNGISEAFVASRTRKSSWMGLRLKKKAKKAKIEEGIQEFQEVGNVESLCGLKKKSEEEVRVVSKNMRELEGCVCNIESVCEKVFRSLINTRVSLLNTLTQ</sequence>
<dbReference type="AlphaFoldDB" id="A0A5C7H4R2"/>
<dbReference type="Proteomes" id="UP000323000">
    <property type="component" value="Chromosome 10"/>
</dbReference>
<evidence type="ECO:0000313" key="2">
    <source>
        <dbReference type="EMBL" id="TXG51941.1"/>
    </source>
</evidence>